<dbReference type="OMA" id="QICEANK"/>
<evidence type="ECO:0000256" key="3">
    <source>
        <dbReference type="ARBA" id="ARBA00023125"/>
    </source>
</evidence>
<evidence type="ECO:0000256" key="4">
    <source>
        <dbReference type="ARBA" id="ARBA00023163"/>
    </source>
</evidence>
<protein>
    <submittedName>
        <fullName evidence="9">Putative DNA-binding pseudobarrel domain-containing protein</fullName>
    </submittedName>
    <submittedName>
        <fullName evidence="8">Transcription factor B3-Domain family</fullName>
    </submittedName>
</protein>
<dbReference type="STRING" id="4232.A0A251U3A2"/>
<keyword evidence="2" id="KW-0805">Transcription regulation</keyword>
<dbReference type="GO" id="GO:0003677">
    <property type="term" value="F:DNA binding"/>
    <property type="evidence" value="ECO:0007669"/>
    <property type="project" value="UniProtKB-KW"/>
</dbReference>
<dbReference type="InterPro" id="IPR003340">
    <property type="entry name" value="B3_DNA-bd"/>
</dbReference>
<evidence type="ECO:0000313" key="8">
    <source>
        <dbReference type="EMBL" id="KAF5814350.1"/>
    </source>
</evidence>
<evidence type="ECO:0000256" key="6">
    <source>
        <dbReference type="SAM" id="MobiDB-lite"/>
    </source>
</evidence>
<reference evidence="8 10" key="1">
    <citation type="journal article" date="2017" name="Nature">
        <title>The sunflower genome provides insights into oil metabolism, flowering and Asterid evolution.</title>
        <authorList>
            <person name="Badouin H."/>
            <person name="Gouzy J."/>
            <person name="Grassa C.J."/>
            <person name="Murat F."/>
            <person name="Staton S.E."/>
            <person name="Cottret L."/>
            <person name="Lelandais-Briere C."/>
            <person name="Owens G.L."/>
            <person name="Carrere S."/>
            <person name="Mayjonade B."/>
            <person name="Legrand L."/>
            <person name="Gill N."/>
            <person name="Kane N.C."/>
            <person name="Bowers J.E."/>
            <person name="Hubner S."/>
            <person name="Bellec A."/>
            <person name="Berard A."/>
            <person name="Berges H."/>
            <person name="Blanchet N."/>
            <person name="Boniface M.C."/>
            <person name="Brunel D."/>
            <person name="Catrice O."/>
            <person name="Chaidir N."/>
            <person name="Claudel C."/>
            <person name="Donnadieu C."/>
            <person name="Faraut T."/>
            <person name="Fievet G."/>
            <person name="Helmstetter N."/>
            <person name="King M."/>
            <person name="Knapp S.J."/>
            <person name="Lai Z."/>
            <person name="Le Paslier M.C."/>
            <person name="Lippi Y."/>
            <person name="Lorenzon L."/>
            <person name="Mandel J.R."/>
            <person name="Marage G."/>
            <person name="Marchand G."/>
            <person name="Marquand E."/>
            <person name="Bret-Mestries E."/>
            <person name="Morien E."/>
            <person name="Nambeesan S."/>
            <person name="Nguyen T."/>
            <person name="Pegot-Espagnet P."/>
            <person name="Pouilly N."/>
            <person name="Raftis F."/>
            <person name="Sallet E."/>
            <person name="Schiex T."/>
            <person name="Thomas J."/>
            <person name="Vandecasteele C."/>
            <person name="Vares D."/>
            <person name="Vear F."/>
            <person name="Vautrin S."/>
            <person name="Crespi M."/>
            <person name="Mangin B."/>
            <person name="Burke J.M."/>
            <person name="Salse J."/>
            <person name="Munos S."/>
            <person name="Vincourt P."/>
            <person name="Rieseberg L.H."/>
            <person name="Langlade N.B."/>
        </authorList>
    </citation>
    <scope>NUCLEOTIDE SEQUENCE [LARGE SCALE GENOMIC DNA]</scope>
    <source>
        <strain evidence="10">cv. SF193</strain>
        <tissue evidence="8">Leaves</tissue>
    </source>
</reference>
<dbReference type="FunCoup" id="A0A251U3A2">
    <property type="interactions" value="145"/>
</dbReference>
<evidence type="ECO:0000313" key="9">
    <source>
        <dbReference type="EMBL" id="OTG17837.1"/>
    </source>
</evidence>
<dbReference type="SUPFAM" id="SSF101936">
    <property type="entry name" value="DNA-binding pseudobarrel domain"/>
    <property type="match status" value="2"/>
</dbReference>
<proteinExistence type="predicted"/>
<dbReference type="EMBL" id="MNCJ02000318">
    <property type="protein sequence ID" value="KAF5814350.1"/>
    <property type="molecule type" value="Genomic_DNA"/>
</dbReference>
<reference evidence="9" key="2">
    <citation type="submission" date="2017-02" db="EMBL/GenBank/DDBJ databases">
        <title>Sunflower complete genome.</title>
        <authorList>
            <person name="Langlade N."/>
            <person name="Munos S."/>
        </authorList>
    </citation>
    <scope>NUCLEOTIDE SEQUENCE [LARGE SCALE GENOMIC DNA]</scope>
    <source>
        <tissue evidence="9">Leaves</tissue>
    </source>
</reference>
<dbReference type="CDD" id="cd10017">
    <property type="entry name" value="B3_DNA"/>
    <property type="match status" value="2"/>
</dbReference>
<keyword evidence="5" id="KW-0539">Nucleus</keyword>
<dbReference type="Proteomes" id="UP000215914">
    <property type="component" value="Chromosome 8"/>
</dbReference>
<dbReference type="PANTHER" id="PTHR31920:SF122">
    <property type="entry name" value="B3 DOMAIN-CONTAINING PROTEIN REM23"/>
    <property type="match status" value="1"/>
</dbReference>
<dbReference type="InParanoid" id="A0A251U3A2"/>
<feature type="compositionally biased region" description="Basic and acidic residues" evidence="6">
    <location>
        <begin position="106"/>
        <end position="123"/>
    </location>
</feature>
<evidence type="ECO:0000256" key="2">
    <source>
        <dbReference type="ARBA" id="ARBA00023015"/>
    </source>
</evidence>
<feature type="domain" description="TF-B3" evidence="7">
    <location>
        <begin position="127"/>
        <end position="226"/>
    </location>
</feature>
<dbReference type="InterPro" id="IPR050655">
    <property type="entry name" value="Plant_B3_domain"/>
</dbReference>
<evidence type="ECO:0000256" key="1">
    <source>
        <dbReference type="ARBA" id="ARBA00004123"/>
    </source>
</evidence>
<dbReference type="SMART" id="SM01019">
    <property type="entry name" value="B3"/>
    <property type="match status" value="2"/>
</dbReference>
<feature type="domain" description="TF-B3" evidence="7">
    <location>
        <begin position="2"/>
        <end position="97"/>
    </location>
</feature>
<dbReference type="Gene3D" id="2.40.330.10">
    <property type="entry name" value="DNA-binding pseudobarrel domain"/>
    <property type="match status" value="2"/>
</dbReference>
<dbReference type="AlphaFoldDB" id="A0A251U3A2"/>
<dbReference type="EMBL" id="CM007897">
    <property type="protein sequence ID" value="OTG17837.1"/>
    <property type="molecule type" value="Genomic_DNA"/>
</dbReference>
<dbReference type="PANTHER" id="PTHR31920">
    <property type="entry name" value="B3 DOMAIN-CONTAINING"/>
    <property type="match status" value="1"/>
</dbReference>
<dbReference type="Gramene" id="mRNA:HanXRQr2_Chr03g0110091">
    <property type="protein sequence ID" value="mRNA:HanXRQr2_Chr03g0110091"/>
    <property type="gene ID" value="HanXRQr2_Chr03g0110091"/>
</dbReference>
<comment type="subcellular location">
    <subcellularLocation>
        <location evidence="1">Nucleus</location>
    </subcellularLocation>
</comment>
<reference evidence="8" key="3">
    <citation type="submission" date="2020-06" db="EMBL/GenBank/DDBJ databases">
        <title>Helianthus annuus Genome sequencing and assembly Release 2.</title>
        <authorList>
            <person name="Gouzy J."/>
            <person name="Langlade N."/>
            <person name="Munos S."/>
        </authorList>
    </citation>
    <scope>NUCLEOTIDE SEQUENCE</scope>
    <source>
        <tissue evidence="8">Leaves</tissue>
    </source>
</reference>
<keyword evidence="4" id="KW-0804">Transcription</keyword>
<evidence type="ECO:0000313" key="10">
    <source>
        <dbReference type="Proteomes" id="UP000215914"/>
    </source>
</evidence>
<name>A0A251U3A2_HELAN</name>
<evidence type="ECO:0000256" key="5">
    <source>
        <dbReference type="ARBA" id="ARBA00023242"/>
    </source>
</evidence>
<evidence type="ECO:0000259" key="7">
    <source>
        <dbReference type="PROSITE" id="PS50863"/>
    </source>
</evidence>
<dbReference type="OrthoDB" id="1399306at2759"/>
<sequence>MASSFFKILLDPSADHMSLPPEYAHMHVENKITNSPIIRSANGGYSWRLKIEQNGDGYCFVNGWNNVVEDIQLGFGDFLFFRLVDGSTFRMSIYSPDGCEKILQPKSDESCHEKNEEKEKSDDHDDDPFFVAIVTLTHARYLRFPGGFAELVGINAEGTMKVKNLDGKEWVTGLKLDKSYRNTIRYYLSPGWSCFARENKLAEGDECVFRFIRSEGKLLLAKVTKNKWPKPSGEIPVTEALSRARVRANRERGGHVVVDPDEEHVEVMKKPFEMPPKRRCGLSPQNKSRVLFF</sequence>
<dbReference type="Pfam" id="PF02362">
    <property type="entry name" value="B3"/>
    <property type="match status" value="2"/>
</dbReference>
<organism evidence="9 10">
    <name type="scientific">Helianthus annuus</name>
    <name type="common">Common sunflower</name>
    <dbReference type="NCBI Taxonomy" id="4232"/>
    <lineage>
        <taxon>Eukaryota</taxon>
        <taxon>Viridiplantae</taxon>
        <taxon>Streptophyta</taxon>
        <taxon>Embryophyta</taxon>
        <taxon>Tracheophyta</taxon>
        <taxon>Spermatophyta</taxon>
        <taxon>Magnoliopsida</taxon>
        <taxon>eudicotyledons</taxon>
        <taxon>Gunneridae</taxon>
        <taxon>Pentapetalae</taxon>
        <taxon>asterids</taxon>
        <taxon>campanulids</taxon>
        <taxon>Asterales</taxon>
        <taxon>Asteraceae</taxon>
        <taxon>Asteroideae</taxon>
        <taxon>Heliantheae alliance</taxon>
        <taxon>Heliantheae</taxon>
        <taxon>Helianthus</taxon>
    </lineage>
</organism>
<keyword evidence="10" id="KW-1185">Reference proteome</keyword>
<gene>
    <name evidence="9" type="ORF">HannXRQ_Chr08g0216601</name>
    <name evidence="8" type="ORF">HanXRQr2_Chr03g0110091</name>
</gene>
<dbReference type="PROSITE" id="PS50863">
    <property type="entry name" value="B3"/>
    <property type="match status" value="2"/>
</dbReference>
<accession>A0A251U3A2</accession>
<dbReference type="GO" id="GO:0005634">
    <property type="term" value="C:nucleus"/>
    <property type="evidence" value="ECO:0007669"/>
    <property type="project" value="UniProtKB-SubCell"/>
</dbReference>
<keyword evidence="3 9" id="KW-0238">DNA-binding</keyword>
<dbReference type="InterPro" id="IPR015300">
    <property type="entry name" value="DNA-bd_pseudobarrel_sf"/>
</dbReference>
<feature type="region of interest" description="Disordered" evidence="6">
    <location>
        <begin position="105"/>
        <end position="124"/>
    </location>
</feature>